<dbReference type="Pfam" id="PF00440">
    <property type="entry name" value="TetR_N"/>
    <property type="match status" value="1"/>
</dbReference>
<feature type="DNA-binding region" description="H-T-H motif" evidence="4">
    <location>
        <begin position="33"/>
        <end position="52"/>
    </location>
</feature>
<dbReference type="PRINTS" id="PR00455">
    <property type="entry name" value="HTHTETR"/>
</dbReference>
<dbReference type="PANTHER" id="PTHR43479:SF11">
    <property type="entry name" value="ACREF_ENVCD OPERON REPRESSOR-RELATED"/>
    <property type="match status" value="1"/>
</dbReference>
<keyword evidence="2 4" id="KW-0238">DNA-binding</keyword>
<dbReference type="SUPFAM" id="SSF46689">
    <property type="entry name" value="Homeodomain-like"/>
    <property type="match status" value="1"/>
</dbReference>
<dbReference type="PROSITE" id="PS50977">
    <property type="entry name" value="HTH_TETR_2"/>
    <property type="match status" value="1"/>
</dbReference>
<dbReference type="InterPro" id="IPR050624">
    <property type="entry name" value="HTH-type_Tx_Regulator"/>
</dbReference>
<dbReference type="Gene3D" id="1.10.357.10">
    <property type="entry name" value="Tetracycline Repressor, domain 2"/>
    <property type="match status" value="1"/>
</dbReference>
<dbReference type="PANTHER" id="PTHR43479">
    <property type="entry name" value="ACREF/ENVCD OPERON REPRESSOR-RELATED"/>
    <property type="match status" value="1"/>
</dbReference>
<dbReference type="FunFam" id="1.10.10.60:FF:000141">
    <property type="entry name" value="TetR family transcriptional regulator"/>
    <property type="match status" value="1"/>
</dbReference>
<keyword evidence="1" id="KW-0805">Transcription regulation</keyword>
<dbReference type="InterPro" id="IPR001647">
    <property type="entry name" value="HTH_TetR"/>
</dbReference>
<evidence type="ECO:0000256" key="1">
    <source>
        <dbReference type="ARBA" id="ARBA00023015"/>
    </source>
</evidence>
<evidence type="ECO:0000256" key="3">
    <source>
        <dbReference type="ARBA" id="ARBA00023163"/>
    </source>
</evidence>
<gene>
    <name evidence="6" type="ORF">MRN14_13915</name>
</gene>
<dbReference type="InterPro" id="IPR009057">
    <property type="entry name" value="Homeodomain-like_sf"/>
</dbReference>
<reference evidence="6" key="1">
    <citation type="submission" date="2022-03" db="EMBL/GenBank/DDBJ databases">
        <title>Sea Food Isolates.</title>
        <authorList>
            <person name="Li c."/>
        </authorList>
    </citation>
    <scope>NUCLEOTIDE SEQUENCE</scope>
    <source>
        <strain evidence="6">19NY03SH02</strain>
    </source>
</reference>
<evidence type="ECO:0000256" key="4">
    <source>
        <dbReference type="PROSITE-ProRule" id="PRU00335"/>
    </source>
</evidence>
<organism evidence="6">
    <name type="scientific">bacterium 19NY03SH02</name>
    <dbReference type="NCBI Taxonomy" id="2920631"/>
    <lineage>
        <taxon>Bacteria</taxon>
    </lineage>
</organism>
<dbReference type="InterPro" id="IPR023772">
    <property type="entry name" value="DNA-bd_HTH_TetR-type_CS"/>
</dbReference>
<dbReference type="GO" id="GO:0003677">
    <property type="term" value="F:DNA binding"/>
    <property type="evidence" value="ECO:0007669"/>
    <property type="project" value="UniProtKB-UniRule"/>
</dbReference>
<keyword evidence="3" id="KW-0804">Transcription</keyword>
<sequence length="178" mass="20324">MTADMTPKKRQTRERICQCAWELFIEQGFEATSTRDIAKAAGIANGTLFSHFSNKEELLKALMLELIAGVISEAQSSDDFEQPKLKMQHYARHLYGFYLQHVEFSKTLLQGLIWQGAFFDEQIRQFKELLFTGAPQYDAVRATIMMDCYFMTLVEGLNVPNPDADTMVKRLSAKLALL</sequence>
<dbReference type="AlphaFoldDB" id="A0AAU6V2K2"/>
<feature type="domain" description="HTH tetR-type" evidence="5">
    <location>
        <begin position="10"/>
        <end position="70"/>
    </location>
</feature>
<dbReference type="PROSITE" id="PS01081">
    <property type="entry name" value="HTH_TETR_1"/>
    <property type="match status" value="1"/>
</dbReference>
<accession>A0AAU6V2K2</accession>
<evidence type="ECO:0000259" key="5">
    <source>
        <dbReference type="PROSITE" id="PS50977"/>
    </source>
</evidence>
<name>A0AAU6V2K2_UNCXX</name>
<proteinExistence type="predicted"/>
<evidence type="ECO:0000256" key="2">
    <source>
        <dbReference type="ARBA" id="ARBA00023125"/>
    </source>
</evidence>
<dbReference type="EMBL" id="CP095354">
    <property type="protein sequence ID" value="XAG79566.1"/>
    <property type="molecule type" value="Genomic_DNA"/>
</dbReference>
<protein>
    <submittedName>
        <fullName evidence="6">TetR/AcrR family transcriptional regulator</fullName>
    </submittedName>
</protein>
<evidence type="ECO:0000313" key="6">
    <source>
        <dbReference type="EMBL" id="XAG79566.1"/>
    </source>
</evidence>